<evidence type="ECO:0000256" key="2">
    <source>
        <dbReference type="ARBA" id="ARBA00022670"/>
    </source>
</evidence>
<evidence type="ECO:0000256" key="4">
    <source>
        <dbReference type="ARBA" id="ARBA00022825"/>
    </source>
</evidence>
<gene>
    <name evidence="6" type="ORF">PH603_14760</name>
</gene>
<reference evidence="6" key="1">
    <citation type="submission" date="2023-01" db="EMBL/GenBank/DDBJ databases">
        <title>The genome sequence of Kordiimonadaceae bacterium 6D33.</title>
        <authorList>
            <person name="Liu Y."/>
        </authorList>
    </citation>
    <scope>NUCLEOTIDE SEQUENCE</scope>
    <source>
        <strain evidence="6">6D33</strain>
    </source>
</reference>
<dbReference type="EMBL" id="CP116805">
    <property type="protein sequence ID" value="WCL53799.1"/>
    <property type="molecule type" value="Genomic_DNA"/>
</dbReference>
<evidence type="ECO:0000256" key="3">
    <source>
        <dbReference type="ARBA" id="ARBA00022801"/>
    </source>
</evidence>
<comment type="similarity">
    <text evidence="1">Belongs to the peptidase S49 family.</text>
</comment>
<proteinExistence type="inferred from homology"/>
<sequence>MQEHVDDSGSDLPQTPYEKARDTVKGLWRGFFGEPRPRVAVLRLTGVISPGGGRFQRTLNMAGLAGPIEQAFSTSGLAAVALVINSPGGSPVQSALIAQRIRAMAVEKNVPVIAFAEDVAASGGYMLALAGDEIFAHEASIVGSIGVISSGFGLKAVIERFGIERRLYTAGERKAMLDTFSETKEEDVARLKDIQAAIHENFKAMVRDRRGARLKGTRAQIFSGDVFTGAEAVKLGLIDGIGDVRSLMRTRFGKRVRFRVIGERKPRLGALFGLGSSSGEAPAPADWAGGLLAAIEERLFWNRFGL</sequence>
<keyword evidence="4" id="KW-0720">Serine protease</keyword>
<dbReference type="InterPro" id="IPR029045">
    <property type="entry name" value="ClpP/crotonase-like_dom_sf"/>
</dbReference>
<dbReference type="InterPro" id="IPR002142">
    <property type="entry name" value="Peptidase_S49"/>
</dbReference>
<dbReference type="PANTHER" id="PTHR42987:SF8">
    <property type="entry name" value="PROTEINASE"/>
    <property type="match status" value="1"/>
</dbReference>
<keyword evidence="2" id="KW-0645">Protease</keyword>
<dbReference type="GO" id="GO:0006508">
    <property type="term" value="P:proteolysis"/>
    <property type="evidence" value="ECO:0007669"/>
    <property type="project" value="UniProtKB-KW"/>
</dbReference>
<dbReference type="CDD" id="cd07023">
    <property type="entry name" value="S49_Sppa_N_C"/>
    <property type="match status" value="1"/>
</dbReference>
<dbReference type="Gene3D" id="3.90.226.10">
    <property type="entry name" value="2-enoyl-CoA Hydratase, Chain A, domain 1"/>
    <property type="match status" value="1"/>
</dbReference>
<dbReference type="SUPFAM" id="SSF52096">
    <property type="entry name" value="ClpP/crotonase"/>
    <property type="match status" value="1"/>
</dbReference>
<dbReference type="InterPro" id="IPR047272">
    <property type="entry name" value="S49_SppA_C"/>
</dbReference>
<dbReference type="AlphaFoldDB" id="A0AAE9XVM2"/>
<keyword evidence="7" id="KW-1185">Reference proteome</keyword>
<dbReference type="GO" id="GO:0008236">
    <property type="term" value="F:serine-type peptidase activity"/>
    <property type="evidence" value="ECO:0007669"/>
    <property type="project" value="UniProtKB-KW"/>
</dbReference>
<evidence type="ECO:0000256" key="1">
    <source>
        <dbReference type="ARBA" id="ARBA00008683"/>
    </source>
</evidence>
<evidence type="ECO:0000313" key="6">
    <source>
        <dbReference type="EMBL" id="WCL53799.1"/>
    </source>
</evidence>
<keyword evidence="3" id="KW-0378">Hydrolase</keyword>
<dbReference type="RefSeq" id="WP_289503411.1">
    <property type="nucleotide sequence ID" value="NZ_CP116805.1"/>
</dbReference>
<feature type="domain" description="Peptidase S49" evidence="5">
    <location>
        <begin position="106"/>
        <end position="248"/>
    </location>
</feature>
<accession>A0AAE9XVM2</accession>
<organism evidence="6 7">
    <name type="scientific">Gimibacter soli</name>
    <dbReference type="NCBI Taxonomy" id="3024400"/>
    <lineage>
        <taxon>Bacteria</taxon>
        <taxon>Pseudomonadati</taxon>
        <taxon>Pseudomonadota</taxon>
        <taxon>Alphaproteobacteria</taxon>
        <taxon>Kordiimonadales</taxon>
        <taxon>Temperatibacteraceae</taxon>
        <taxon>Gimibacter</taxon>
    </lineage>
</organism>
<dbReference type="Gene3D" id="6.20.330.10">
    <property type="match status" value="1"/>
</dbReference>
<dbReference type="Pfam" id="PF01343">
    <property type="entry name" value="Peptidase_S49"/>
    <property type="match status" value="1"/>
</dbReference>
<evidence type="ECO:0000313" key="7">
    <source>
        <dbReference type="Proteomes" id="UP001217500"/>
    </source>
</evidence>
<dbReference type="PANTHER" id="PTHR42987">
    <property type="entry name" value="PEPTIDASE S49"/>
    <property type="match status" value="1"/>
</dbReference>
<dbReference type="Proteomes" id="UP001217500">
    <property type="component" value="Chromosome"/>
</dbReference>
<dbReference type="KEGG" id="gso:PH603_14760"/>
<evidence type="ECO:0000259" key="5">
    <source>
        <dbReference type="Pfam" id="PF01343"/>
    </source>
</evidence>
<protein>
    <submittedName>
        <fullName evidence="6">S49 family peptidase</fullName>
    </submittedName>
</protein>
<name>A0AAE9XVM2_9PROT</name>